<dbReference type="Pfam" id="PF00041">
    <property type="entry name" value="fn3"/>
    <property type="match status" value="1"/>
</dbReference>
<feature type="domain" description="Ig-like" evidence="8">
    <location>
        <begin position="658"/>
        <end position="746"/>
    </location>
</feature>
<dbReference type="InterPro" id="IPR007110">
    <property type="entry name" value="Ig-like_dom"/>
</dbReference>
<dbReference type="SMART" id="SM00409">
    <property type="entry name" value="IG"/>
    <property type="match status" value="9"/>
</dbReference>
<dbReference type="SUPFAM" id="SSF48726">
    <property type="entry name" value="Immunoglobulin"/>
    <property type="match status" value="9"/>
</dbReference>
<protein>
    <submittedName>
        <fullName evidence="10">Uncharacterized protein</fullName>
    </submittedName>
</protein>
<evidence type="ECO:0000259" key="9">
    <source>
        <dbReference type="PROSITE" id="PS50853"/>
    </source>
</evidence>
<name>E4Y7U6_OIKDI</name>
<reference evidence="10" key="1">
    <citation type="journal article" date="2010" name="Science">
        <title>Plasticity of animal genome architecture unmasked by rapid evolution of a pelagic tunicate.</title>
        <authorList>
            <person name="Denoeud F."/>
            <person name="Henriet S."/>
            <person name="Mungpakdee S."/>
            <person name="Aury J.M."/>
            <person name="Da Silva C."/>
            <person name="Brinkmann H."/>
            <person name="Mikhaleva J."/>
            <person name="Olsen L.C."/>
            <person name="Jubin C."/>
            <person name="Canestro C."/>
            <person name="Bouquet J.M."/>
            <person name="Danks G."/>
            <person name="Poulain J."/>
            <person name="Campsteijn C."/>
            <person name="Adamski M."/>
            <person name="Cross I."/>
            <person name="Yadetie F."/>
            <person name="Muffato M."/>
            <person name="Louis A."/>
            <person name="Butcher S."/>
            <person name="Tsagkogeorga G."/>
            <person name="Konrad A."/>
            <person name="Singh S."/>
            <person name="Jensen M.F."/>
            <person name="Cong E.H."/>
            <person name="Eikeseth-Otteraa H."/>
            <person name="Noel B."/>
            <person name="Anthouard V."/>
            <person name="Porcel B.M."/>
            <person name="Kachouri-Lafond R."/>
            <person name="Nishino A."/>
            <person name="Ugolini M."/>
            <person name="Chourrout P."/>
            <person name="Nishida H."/>
            <person name="Aasland R."/>
            <person name="Huzurbazar S."/>
            <person name="Westhof E."/>
            <person name="Delsuc F."/>
            <person name="Lehrach H."/>
            <person name="Reinhardt R."/>
            <person name="Weissenbach J."/>
            <person name="Roy S.W."/>
            <person name="Artiguenave F."/>
            <person name="Postlethwait J.H."/>
            <person name="Manak J.R."/>
            <person name="Thompson E.M."/>
            <person name="Jaillon O."/>
            <person name="Du Pasquier L."/>
            <person name="Boudinot P."/>
            <person name="Liberles D.A."/>
            <person name="Volff J.N."/>
            <person name="Philippe H."/>
            <person name="Lenhard B."/>
            <person name="Roest Crollius H."/>
            <person name="Wincker P."/>
            <person name="Chourrout D."/>
        </authorList>
    </citation>
    <scope>NUCLEOTIDE SEQUENCE [LARGE SCALE GENOMIC DNA]</scope>
</reference>
<feature type="domain" description="Fibronectin type-III" evidence="9">
    <location>
        <begin position="480"/>
        <end position="569"/>
    </location>
</feature>
<proteinExistence type="predicted"/>
<dbReference type="PANTHER" id="PTHR35971">
    <property type="entry name" value="SI:DKEY-31G6.6"/>
    <property type="match status" value="1"/>
</dbReference>
<evidence type="ECO:0000256" key="4">
    <source>
        <dbReference type="ARBA" id="ARBA00022737"/>
    </source>
</evidence>
<feature type="region of interest" description="Disordered" evidence="7">
    <location>
        <begin position="1032"/>
        <end position="1072"/>
    </location>
</feature>
<dbReference type="InterPro" id="IPR036116">
    <property type="entry name" value="FN3_sf"/>
</dbReference>
<feature type="domain" description="Ig-like" evidence="8">
    <location>
        <begin position="1251"/>
        <end position="1332"/>
    </location>
</feature>
<evidence type="ECO:0000256" key="2">
    <source>
        <dbReference type="ARBA" id="ARBA00022490"/>
    </source>
</evidence>
<evidence type="ECO:0000256" key="1">
    <source>
        <dbReference type="ARBA" id="ARBA00004496"/>
    </source>
</evidence>
<evidence type="ECO:0000256" key="7">
    <source>
        <dbReference type="SAM" id="MobiDB-lite"/>
    </source>
</evidence>
<dbReference type="InterPro" id="IPR003599">
    <property type="entry name" value="Ig_sub"/>
</dbReference>
<feature type="compositionally biased region" description="Acidic residues" evidence="7">
    <location>
        <begin position="1044"/>
        <end position="1061"/>
    </location>
</feature>
<dbReference type="EMBL" id="FN654313">
    <property type="protein sequence ID" value="CBY31696.1"/>
    <property type="molecule type" value="Genomic_DNA"/>
</dbReference>
<dbReference type="PANTHER" id="PTHR35971:SF5">
    <property type="entry name" value="OBSCURIN LIKE CYTOSKELETAL ADAPTOR 1"/>
    <property type="match status" value="1"/>
</dbReference>
<comment type="subcellular location">
    <subcellularLocation>
        <location evidence="1">Cytoplasm</location>
    </subcellularLocation>
</comment>
<keyword evidence="3" id="KW-0597">Phosphoprotein</keyword>
<organism evidence="10">
    <name type="scientific">Oikopleura dioica</name>
    <name type="common">Tunicate</name>
    <dbReference type="NCBI Taxonomy" id="34765"/>
    <lineage>
        <taxon>Eukaryota</taxon>
        <taxon>Metazoa</taxon>
        <taxon>Chordata</taxon>
        <taxon>Tunicata</taxon>
        <taxon>Appendicularia</taxon>
        <taxon>Copelata</taxon>
        <taxon>Oikopleuridae</taxon>
        <taxon>Oikopleura</taxon>
    </lineage>
</organism>
<dbReference type="InterPro" id="IPR013783">
    <property type="entry name" value="Ig-like_fold"/>
</dbReference>
<feature type="region of interest" description="Disordered" evidence="7">
    <location>
        <begin position="971"/>
        <end position="1011"/>
    </location>
</feature>
<dbReference type="SUPFAM" id="SSF49265">
    <property type="entry name" value="Fibronectin type III"/>
    <property type="match status" value="1"/>
</dbReference>
<dbReference type="Gene3D" id="2.60.40.10">
    <property type="entry name" value="Immunoglobulins"/>
    <property type="match status" value="9"/>
</dbReference>
<dbReference type="Proteomes" id="UP000011014">
    <property type="component" value="Unassembled WGS sequence"/>
</dbReference>
<dbReference type="InterPro" id="IPR003961">
    <property type="entry name" value="FN3_dom"/>
</dbReference>
<dbReference type="GO" id="GO:0005737">
    <property type="term" value="C:cytoplasm"/>
    <property type="evidence" value="ECO:0007669"/>
    <property type="project" value="UniProtKB-SubCell"/>
</dbReference>
<evidence type="ECO:0000256" key="3">
    <source>
        <dbReference type="ARBA" id="ARBA00022553"/>
    </source>
</evidence>
<accession>E4Y7U6</accession>
<dbReference type="SMART" id="SM00060">
    <property type="entry name" value="FN3"/>
    <property type="match status" value="1"/>
</dbReference>
<dbReference type="FunFam" id="2.60.40.10:FF:000031">
    <property type="entry name" value="Myosin-binding protein C, slow type"/>
    <property type="match status" value="1"/>
</dbReference>
<dbReference type="CDD" id="cd00096">
    <property type="entry name" value="Ig"/>
    <property type="match status" value="2"/>
</dbReference>
<evidence type="ECO:0000256" key="5">
    <source>
        <dbReference type="ARBA" id="ARBA00023157"/>
    </source>
</evidence>
<evidence type="ECO:0000256" key="6">
    <source>
        <dbReference type="ARBA" id="ARBA00023319"/>
    </source>
</evidence>
<keyword evidence="4" id="KW-0677">Repeat</keyword>
<keyword evidence="5" id="KW-1015">Disulfide bond</keyword>
<dbReference type="InterPro" id="IPR036179">
    <property type="entry name" value="Ig-like_dom_sf"/>
</dbReference>
<dbReference type="Pfam" id="PF07679">
    <property type="entry name" value="I-set"/>
    <property type="match status" value="4"/>
</dbReference>
<dbReference type="PROSITE" id="PS50835">
    <property type="entry name" value="IG_LIKE"/>
    <property type="match status" value="3"/>
</dbReference>
<feature type="domain" description="Ig-like" evidence="8">
    <location>
        <begin position="748"/>
        <end position="836"/>
    </location>
</feature>
<dbReference type="CDD" id="cd00063">
    <property type="entry name" value="FN3"/>
    <property type="match status" value="1"/>
</dbReference>
<dbReference type="InterPro" id="IPR013098">
    <property type="entry name" value="Ig_I-set"/>
</dbReference>
<evidence type="ECO:0000313" key="10">
    <source>
        <dbReference type="EMBL" id="CBY31696.1"/>
    </source>
</evidence>
<gene>
    <name evidence="10" type="ORF">GSOID_T00025613001</name>
</gene>
<dbReference type="PROSITE" id="PS50853">
    <property type="entry name" value="FN3"/>
    <property type="match status" value="1"/>
</dbReference>
<keyword evidence="2" id="KW-0963">Cytoplasm</keyword>
<keyword evidence="6" id="KW-0393">Immunoglobulin domain</keyword>
<sequence>MRRTTCEVFVQKPEVKFIEQLSDIECFVGDSISATVRLSVADAGGIWEWDHQHLEAVPGEVELFREQEEHRITVSNIRETGVLGFVVSKNCSSICKITALERPIKFKRRLDDLETIEDDPFTLECELTMDKLEGEWTFEDEPIRLGDQFKYEIEGGVHRLIVAKAQYDTAGKYGFRCGKKFTFSAVSMKEMEVDILSGPTDLQIKEGKQFCLSVVVSNPKAHIQWRKDGYTILGGEHFQLIRVAAGEAGGPPEGVRYVLQVEQAKNSDQGMYSFDAHNGRATCTAKVHVKREPAVVTKTLHALKVLDNVDSVDFEVQFSRADVKATWSRDNRILRGNRFVTKRVDDLTWHLTVQNPTEEDSGLYCVECEDCASHAMLRVIPWKTEIVEPLQSITAELNSKAEFKTAVSLDNIKPEEVTWFWNDEQVSSDDDRFAFNIEDDYVHSFSILRVEEEMLHASVKFQARDAQTEAKLLVYVPPAPPKHLRVVKNKHDWAILQWDAPANLGTLPIIGYELECRVEEEKWAPIGPDLITTNSTKIEDLEGGVEHRFRVKAVTAHGSAAASITTDPLIPWVPLKVSKHLPGAISCYEGDRPKLECKFTLTEEQEPCDPKNSEYENLSDGVRRKLEIKSARLDQSGLYMCKVGDFTTECILEVSKRPADFSVKFESQKGKLGENIKFTCNVETPDVNVIWLKNGVELPDSDKYKISWDDCMHSLEIDRAVQEDKGEYSALIMNTENICSAKLDIEVPEISLELDENTVAKPGGQHTFSVMLEEENVHVTWSKDGKILDNGDKYRIRTDKRWYHMEIYDIDKFDEGSYQCQIDGSDVITTAFLKIEDVKHLPSFDADAYIANVLADSDDSSVEDEYSAGRHHRASMELASIEVIPAKKPEFHTYQEIVEIIEIEERVPASFSATDTEDVAGVLSDATDSDVDGSILSDEESEVDIGEFTTPNAAFKPLPDLPIHLRDQIASPTPSRATSMRGAPTPGLARIISEGQTGGHADSPSLDLVRKRRPEDIVKEIESIARSPLPTLSPLPARVHLDVPDSDDDILSDGDETDSDNESVISDASSEAEAKNEGNWFEIYGVWASVTVGDEKLKSEVQIDVEEAELVTETVEIDVHTTKTYTSHFELVKTEVDQGNYEEVVVNVDEGINISVEFTGKPAPRATWVREGGLPVEAVVKTTEESTSLIIDNARAEHAGTYGLVLENDYGAQAAAFKVVMELEPNKDEYLDAQAVLAQAEHAYHLQFKDEETEKVRETLEAEYGASLTIEHEIQGHAEYVEWDLEGSAEYFEGEMTYKNGVTTAQLFIDSVTDATAGTYVCTAAAGENKISKKTVVLVREETSFSESDVVIKEGLKIDGSKASYEEVYEEGSFRRKSEKTQKLRKTTKIETKRNDQPELFEVVVDHSEENVMWKKGQIVTVKEKHSGDWWEVQVETRDGSRHTGGIKPWRLSEFQPASRDDNPTTIYRQLAWQESELKKAMNRLTLSDPELKVLLDQVMNSRTALYGALQDSIVDADLLLSAMEPIEFAAHSHLIAQIELKQSSLSKSELFELRKIKGHLMGWLVHLKALLRRASAAEASILIDALDATALMLHRADLLLMWGHIEDSPRDAYTWGCPERQGKLTKLSSSRIAADIYSDNSTDNARYLFLFPGRLGNVHIQV</sequence>
<dbReference type="InterPro" id="IPR052385">
    <property type="entry name" value="Obscurin/Obscurin-like_Reg"/>
</dbReference>
<evidence type="ECO:0000259" key="8">
    <source>
        <dbReference type="PROSITE" id="PS50835"/>
    </source>
</evidence>